<reference evidence="2" key="1">
    <citation type="submission" date="2023-08" db="EMBL/GenBank/DDBJ databases">
        <authorList>
            <person name="Audoor S."/>
            <person name="Bilcke G."/>
        </authorList>
    </citation>
    <scope>NUCLEOTIDE SEQUENCE</scope>
</reference>
<dbReference type="EMBL" id="CAKOGP040002091">
    <property type="protein sequence ID" value="CAJ1961823.1"/>
    <property type="molecule type" value="Genomic_DNA"/>
</dbReference>
<accession>A0AAD2G3U0</accession>
<feature type="region of interest" description="Disordered" evidence="1">
    <location>
        <begin position="174"/>
        <end position="193"/>
    </location>
</feature>
<protein>
    <submittedName>
        <fullName evidence="2">Uncharacterized protein</fullName>
    </submittedName>
</protein>
<organism evidence="2 3">
    <name type="scientific">Cylindrotheca closterium</name>
    <dbReference type="NCBI Taxonomy" id="2856"/>
    <lineage>
        <taxon>Eukaryota</taxon>
        <taxon>Sar</taxon>
        <taxon>Stramenopiles</taxon>
        <taxon>Ochrophyta</taxon>
        <taxon>Bacillariophyta</taxon>
        <taxon>Bacillariophyceae</taxon>
        <taxon>Bacillariophycidae</taxon>
        <taxon>Bacillariales</taxon>
        <taxon>Bacillariaceae</taxon>
        <taxon>Cylindrotheca</taxon>
    </lineage>
</organism>
<dbReference type="Proteomes" id="UP001295423">
    <property type="component" value="Unassembled WGS sequence"/>
</dbReference>
<proteinExistence type="predicted"/>
<dbReference type="AlphaFoldDB" id="A0AAD2G3U0"/>
<dbReference type="SUPFAM" id="SSF52047">
    <property type="entry name" value="RNI-like"/>
    <property type="match status" value="1"/>
</dbReference>
<evidence type="ECO:0000313" key="3">
    <source>
        <dbReference type="Proteomes" id="UP001295423"/>
    </source>
</evidence>
<dbReference type="InterPro" id="IPR032675">
    <property type="entry name" value="LRR_dom_sf"/>
</dbReference>
<feature type="compositionally biased region" description="Low complexity" evidence="1">
    <location>
        <begin position="177"/>
        <end position="187"/>
    </location>
</feature>
<sequence>MSDRISRPWERDLEGRTLSLTSECENSQELASFLEACAQNTSVRTVAFRESFLPLRRIRLHLTRTEFLQMLQAICRLKSLVRMVIPPTMPGMLRGITASYFLPDWPDDEDEDTDESYDENMYSSSLQEWIVNDAVTFCTIHDVHAIADSIEELCPKLHWIEIQNFYFKQFRTSSRKQQQQQPNCNNDQNDELDSEDNCLLDPLFHSLATLSQLTGLKLSSHPDYTPTTVEQALADDSSSSPSLAIVTPRSIKSLLTRQCNTLQHVTLSRLGLTDHDFQAIADSLPKLHILETLNLNENTQTHRGGMSILELLPQLTLSHQLMSLSIRPISQNVASIEDEMNWALVFPHNLNLQYLETRTIRLGHNMTRSERDNESDVSSNEDQNHTTLSVLEFWLHANRMHRSMWGKISPSESSLWPVLLERLGKYSVSAQWHCLQAFLPQMQHVQ</sequence>
<dbReference type="Gene3D" id="3.80.10.10">
    <property type="entry name" value="Ribonuclease Inhibitor"/>
    <property type="match status" value="1"/>
</dbReference>
<gene>
    <name evidence="2" type="ORF">CYCCA115_LOCUS19389</name>
</gene>
<evidence type="ECO:0000256" key="1">
    <source>
        <dbReference type="SAM" id="MobiDB-lite"/>
    </source>
</evidence>
<evidence type="ECO:0000313" key="2">
    <source>
        <dbReference type="EMBL" id="CAJ1961823.1"/>
    </source>
</evidence>
<keyword evidence="3" id="KW-1185">Reference proteome</keyword>
<comment type="caution">
    <text evidence="2">The sequence shown here is derived from an EMBL/GenBank/DDBJ whole genome shotgun (WGS) entry which is preliminary data.</text>
</comment>
<name>A0AAD2G3U0_9STRA</name>